<comment type="caution">
    <text evidence="8">The sequence shown here is derived from an EMBL/GenBank/DDBJ whole genome shotgun (WGS) entry which is preliminary data.</text>
</comment>
<protein>
    <submittedName>
        <fullName evidence="8">Myb-related protein</fullName>
    </submittedName>
</protein>
<dbReference type="CDD" id="cd00167">
    <property type="entry name" value="SANT"/>
    <property type="match status" value="1"/>
</dbReference>
<evidence type="ECO:0000259" key="6">
    <source>
        <dbReference type="PROSITE" id="PS50090"/>
    </source>
</evidence>
<organism evidence="8 9">
    <name type="scientific">Cocos nucifera</name>
    <name type="common">Coconut palm</name>
    <dbReference type="NCBI Taxonomy" id="13894"/>
    <lineage>
        <taxon>Eukaryota</taxon>
        <taxon>Viridiplantae</taxon>
        <taxon>Streptophyta</taxon>
        <taxon>Embryophyta</taxon>
        <taxon>Tracheophyta</taxon>
        <taxon>Spermatophyta</taxon>
        <taxon>Magnoliopsida</taxon>
        <taxon>Liliopsida</taxon>
        <taxon>Arecaceae</taxon>
        <taxon>Arecoideae</taxon>
        <taxon>Cocoseae</taxon>
        <taxon>Attaleinae</taxon>
        <taxon>Cocos</taxon>
    </lineage>
</organism>
<keyword evidence="9" id="KW-1185">Reference proteome</keyword>
<evidence type="ECO:0000256" key="2">
    <source>
        <dbReference type="ARBA" id="ARBA00022737"/>
    </source>
</evidence>
<dbReference type="SMART" id="SM00717">
    <property type="entry name" value="SANT"/>
    <property type="match status" value="1"/>
</dbReference>
<dbReference type="AlphaFoldDB" id="A0A8K0MXP9"/>
<feature type="domain" description="Myb-like" evidence="6">
    <location>
        <begin position="9"/>
        <end position="66"/>
    </location>
</feature>
<feature type="domain" description="HTH myb-type" evidence="7">
    <location>
        <begin position="9"/>
        <end position="70"/>
    </location>
</feature>
<dbReference type="Pfam" id="PF00249">
    <property type="entry name" value="Myb_DNA-binding"/>
    <property type="match status" value="1"/>
</dbReference>
<evidence type="ECO:0000256" key="5">
    <source>
        <dbReference type="SAM" id="MobiDB-lite"/>
    </source>
</evidence>
<dbReference type="InterPro" id="IPR017930">
    <property type="entry name" value="Myb_dom"/>
</dbReference>
<accession>A0A8K0MXP9</accession>
<dbReference type="PROSITE" id="PS50090">
    <property type="entry name" value="MYB_LIKE"/>
    <property type="match status" value="1"/>
</dbReference>
<name>A0A8K0MXP9_COCNU</name>
<keyword evidence="3" id="KW-0238">DNA-binding</keyword>
<evidence type="ECO:0000313" key="8">
    <source>
        <dbReference type="EMBL" id="KAG1331369.1"/>
    </source>
</evidence>
<evidence type="ECO:0000256" key="1">
    <source>
        <dbReference type="ARBA" id="ARBA00004123"/>
    </source>
</evidence>
<proteinExistence type="predicted"/>
<dbReference type="GO" id="GO:0005634">
    <property type="term" value="C:nucleus"/>
    <property type="evidence" value="ECO:0007669"/>
    <property type="project" value="UniProtKB-SubCell"/>
</dbReference>
<gene>
    <name evidence="8" type="ORF">COCNU_02G013370</name>
</gene>
<sequence>MGRQPCCDKIGLKRGPWTMEEDQKLINFIMNNGIHCWRLVPKLAGISLNFFGRTDNEIKNHWNTRVKKRLKLLGLDPVTHKPIEQPAKYDSSRSDRVSESNTSEVQKKSMEIMDIVSSSQEEHLMNDEKQKGQEEHLMNDEKQKEVQFGSNDTIVLHRNGMSWESLDVEEMKPRANPSSSFSTSFSIDDISPECSNLCWFDTIDSFPSWEALYPLEDVFPFGNFP</sequence>
<dbReference type="SUPFAM" id="SSF46689">
    <property type="entry name" value="Homeodomain-like"/>
    <property type="match status" value="1"/>
</dbReference>
<dbReference type="Gene3D" id="1.10.10.60">
    <property type="entry name" value="Homeodomain-like"/>
    <property type="match status" value="1"/>
</dbReference>
<reference evidence="8" key="2">
    <citation type="submission" date="2019-07" db="EMBL/GenBank/DDBJ databases">
        <authorList>
            <person name="Yang Y."/>
            <person name="Bocs S."/>
            <person name="Baudouin L."/>
        </authorList>
    </citation>
    <scope>NUCLEOTIDE SEQUENCE</scope>
    <source>
        <tissue evidence="8">Spear leaf of Hainan Tall coconut</tissue>
    </source>
</reference>
<evidence type="ECO:0000259" key="7">
    <source>
        <dbReference type="PROSITE" id="PS51294"/>
    </source>
</evidence>
<dbReference type="GO" id="GO:0003677">
    <property type="term" value="F:DNA binding"/>
    <property type="evidence" value="ECO:0007669"/>
    <property type="project" value="UniProtKB-KW"/>
</dbReference>
<dbReference type="InterPro" id="IPR009057">
    <property type="entry name" value="Homeodomain-like_sf"/>
</dbReference>
<dbReference type="PANTHER" id="PTHR47994">
    <property type="entry name" value="F14D16.11-RELATED"/>
    <property type="match status" value="1"/>
</dbReference>
<reference evidence="8" key="1">
    <citation type="journal article" date="2017" name="Gigascience">
        <title>The genome draft of coconut (Cocos nucifera).</title>
        <authorList>
            <person name="Xiao Y."/>
            <person name="Xu P."/>
            <person name="Fan H."/>
            <person name="Baudouin L."/>
            <person name="Xia W."/>
            <person name="Bocs S."/>
            <person name="Xu J."/>
            <person name="Li Q."/>
            <person name="Guo A."/>
            <person name="Zhou L."/>
            <person name="Li J."/>
            <person name="Wu Y."/>
            <person name="Ma Z."/>
            <person name="Armero A."/>
            <person name="Issali A.E."/>
            <person name="Liu N."/>
            <person name="Peng M."/>
            <person name="Yang Y."/>
        </authorList>
    </citation>
    <scope>NUCLEOTIDE SEQUENCE</scope>
    <source>
        <tissue evidence="8">Spear leaf of Hainan Tall coconut</tissue>
    </source>
</reference>
<dbReference type="PANTHER" id="PTHR47994:SF5">
    <property type="entry name" value="F14D16.11-RELATED"/>
    <property type="match status" value="1"/>
</dbReference>
<dbReference type="Proteomes" id="UP000797356">
    <property type="component" value="Chromosome 2"/>
</dbReference>
<dbReference type="InterPro" id="IPR015495">
    <property type="entry name" value="Myb_TF_plants"/>
</dbReference>
<comment type="subcellular location">
    <subcellularLocation>
        <location evidence="1">Nucleus</location>
    </subcellularLocation>
</comment>
<dbReference type="OrthoDB" id="2143914at2759"/>
<feature type="region of interest" description="Disordered" evidence="5">
    <location>
        <begin position="82"/>
        <end position="107"/>
    </location>
</feature>
<evidence type="ECO:0000313" key="9">
    <source>
        <dbReference type="Proteomes" id="UP000797356"/>
    </source>
</evidence>
<evidence type="ECO:0000256" key="3">
    <source>
        <dbReference type="ARBA" id="ARBA00023125"/>
    </source>
</evidence>
<dbReference type="InterPro" id="IPR001005">
    <property type="entry name" value="SANT/Myb"/>
</dbReference>
<dbReference type="PROSITE" id="PS51294">
    <property type="entry name" value="HTH_MYB"/>
    <property type="match status" value="1"/>
</dbReference>
<keyword evidence="2" id="KW-0677">Repeat</keyword>
<evidence type="ECO:0000256" key="4">
    <source>
        <dbReference type="ARBA" id="ARBA00023242"/>
    </source>
</evidence>
<keyword evidence="4" id="KW-0539">Nucleus</keyword>
<dbReference type="EMBL" id="CM017873">
    <property type="protein sequence ID" value="KAG1331369.1"/>
    <property type="molecule type" value="Genomic_DNA"/>
</dbReference>